<dbReference type="InterPro" id="IPR036691">
    <property type="entry name" value="Endo/exonu/phosph_ase_sf"/>
</dbReference>
<evidence type="ECO:0000313" key="4">
    <source>
        <dbReference type="Proteomes" id="UP000499080"/>
    </source>
</evidence>
<feature type="domain" description="Endonuclease/exonuclease/phosphatase" evidence="2">
    <location>
        <begin position="106"/>
        <end position="220"/>
    </location>
</feature>
<feature type="compositionally biased region" description="Basic and acidic residues" evidence="1">
    <location>
        <begin position="84"/>
        <end position="96"/>
    </location>
</feature>
<dbReference type="Proteomes" id="UP000499080">
    <property type="component" value="Unassembled WGS sequence"/>
</dbReference>
<dbReference type="PANTHER" id="PTHR33273:SF4">
    <property type="entry name" value="ENDONUCLEASE_EXONUCLEASE_PHOSPHATASE DOMAIN-CONTAINING PROTEIN"/>
    <property type="match status" value="1"/>
</dbReference>
<evidence type="ECO:0000313" key="3">
    <source>
        <dbReference type="EMBL" id="GBM36427.1"/>
    </source>
</evidence>
<feature type="region of interest" description="Disordered" evidence="1">
    <location>
        <begin position="78"/>
        <end position="99"/>
    </location>
</feature>
<dbReference type="Gene3D" id="3.60.10.10">
    <property type="entry name" value="Endonuclease/exonuclease/phosphatase"/>
    <property type="match status" value="1"/>
</dbReference>
<dbReference type="OrthoDB" id="6437148at2759"/>
<protein>
    <recommendedName>
        <fullName evidence="2">Endonuclease/exonuclease/phosphatase domain-containing protein</fullName>
    </recommendedName>
</protein>
<reference evidence="3 4" key="1">
    <citation type="journal article" date="2019" name="Sci. Rep.">
        <title>Orb-weaving spider Araneus ventricosus genome elucidates the spidroin gene catalogue.</title>
        <authorList>
            <person name="Kono N."/>
            <person name="Nakamura H."/>
            <person name="Ohtoshi R."/>
            <person name="Moran D.A.P."/>
            <person name="Shinohara A."/>
            <person name="Yoshida Y."/>
            <person name="Fujiwara M."/>
            <person name="Mori M."/>
            <person name="Tomita M."/>
            <person name="Arakawa K."/>
        </authorList>
    </citation>
    <scope>NUCLEOTIDE SEQUENCE [LARGE SCALE GENOMIC DNA]</scope>
</reference>
<keyword evidence="4" id="KW-1185">Reference proteome</keyword>
<accession>A0A4Y2F6F7</accession>
<dbReference type="SUPFAM" id="SSF56219">
    <property type="entry name" value="DNase I-like"/>
    <property type="match status" value="1"/>
</dbReference>
<dbReference type="PANTHER" id="PTHR33273">
    <property type="entry name" value="DOMAIN-CONTAINING PROTEIN, PUTATIVE-RELATED"/>
    <property type="match status" value="1"/>
</dbReference>
<proteinExistence type="predicted"/>
<sequence length="227" mass="25554">MKAERLREVSGSHNMAAALLTVTSLAPIGKDRNAHSLFIPPYVLNVAMVYANLRCPGSLSIQNSISLAWSESLPKCAYTGPPPSEREMREQYDGNRKTSSYPLTKISAYSSPAQDDHTVLQEIQEISFGLPQEKILIGTDLNGHNTLWGYRSNDNRGNDILEFILANNLYIINKPDAPQTFQRNNSVVWPGITLCSQSHIDSTINWEILDEKTLRDHIYIETKQHQE</sequence>
<dbReference type="GO" id="GO:0003824">
    <property type="term" value="F:catalytic activity"/>
    <property type="evidence" value="ECO:0007669"/>
    <property type="project" value="InterPro"/>
</dbReference>
<dbReference type="AlphaFoldDB" id="A0A4Y2F6F7"/>
<evidence type="ECO:0000256" key="1">
    <source>
        <dbReference type="SAM" id="MobiDB-lite"/>
    </source>
</evidence>
<gene>
    <name evidence="3" type="ORF">AVEN_234811_1</name>
</gene>
<comment type="caution">
    <text evidence="3">The sequence shown here is derived from an EMBL/GenBank/DDBJ whole genome shotgun (WGS) entry which is preliminary data.</text>
</comment>
<dbReference type="EMBL" id="BGPR01000811">
    <property type="protein sequence ID" value="GBM36427.1"/>
    <property type="molecule type" value="Genomic_DNA"/>
</dbReference>
<dbReference type="Pfam" id="PF14529">
    <property type="entry name" value="Exo_endo_phos_2"/>
    <property type="match status" value="1"/>
</dbReference>
<dbReference type="InterPro" id="IPR005135">
    <property type="entry name" value="Endo/exonuclease/phosphatase"/>
</dbReference>
<evidence type="ECO:0000259" key="2">
    <source>
        <dbReference type="Pfam" id="PF14529"/>
    </source>
</evidence>
<organism evidence="3 4">
    <name type="scientific">Araneus ventricosus</name>
    <name type="common">Orbweaver spider</name>
    <name type="synonym">Epeira ventricosa</name>
    <dbReference type="NCBI Taxonomy" id="182803"/>
    <lineage>
        <taxon>Eukaryota</taxon>
        <taxon>Metazoa</taxon>
        <taxon>Ecdysozoa</taxon>
        <taxon>Arthropoda</taxon>
        <taxon>Chelicerata</taxon>
        <taxon>Arachnida</taxon>
        <taxon>Araneae</taxon>
        <taxon>Araneomorphae</taxon>
        <taxon>Entelegynae</taxon>
        <taxon>Araneoidea</taxon>
        <taxon>Araneidae</taxon>
        <taxon>Araneus</taxon>
    </lineage>
</organism>
<name>A0A4Y2F6F7_ARAVE</name>